<gene>
    <name evidence="2" type="ORF">GTS_37520</name>
</gene>
<dbReference type="EMBL" id="BJFL01000021">
    <property type="protein sequence ID" value="GDY32119.1"/>
    <property type="molecule type" value="Genomic_DNA"/>
</dbReference>
<proteinExistence type="predicted"/>
<name>A0A4D4JCM4_9PSEU</name>
<protein>
    <submittedName>
        <fullName evidence="2">Uncharacterized protein</fullName>
    </submittedName>
</protein>
<keyword evidence="1" id="KW-0472">Membrane</keyword>
<comment type="caution">
    <text evidence="2">The sequence shown here is derived from an EMBL/GenBank/DDBJ whole genome shotgun (WGS) entry which is preliminary data.</text>
</comment>
<dbReference type="AlphaFoldDB" id="A0A4D4JCM4"/>
<reference evidence="3" key="1">
    <citation type="submission" date="2019-04" db="EMBL/GenBank/DDBJ databases">
        <title>Draft genome sequence of Pseudonocardiaceae bacterium SL3-2-4.</title>
        <authorList>
            <person name="Ningsih F."/>
            <person name="Yokota A."/>
            <person name="Sakai Y."/>
            <person name="Nanatani K."/>
            <person name="Yabe S."/>
            <person name="Oetari A."/>
            <person name="Sjamsuridzal W."/>
        </authorList>
    </citation>
    <scope>NUCLEOTIDE SEQUENCE [LARGE SCALE GENOMIC DNA]</scope>
    <source>
        <strain evidence="3">SL3-2-4</strain>
    </source>
</reference>
<evidence type="ECO:0000256" key="1">
    <source>
        <dbReference type="SAM" id="Phobius"/>
    </source>
</evidence>
<evidence type="ECO:0000313" key="2">
    <source>
        <dbReference type="EMBL" id="GDY32119.1"/>
    </source>
</evidence>
<keyword evidence="1" id="KW-1133">Transmembrane helix</keyword>
<keyword evidence="1" id="KW-0812">Transmembrane</keyword>
<sequence>MWAVIGVLLLVWLVVTVLGALLKGLFWLAVIGGVLFIGTAAYGAIKNRT</sequence>
<dbReference type="Proteomes" id="UP000298860">
    <property type="component" value="Unassembled WGS sequence"/>
</dbReference>
<feature type="transmembrane region" description="Helical" evidence="1">
    <location>
        <begin position="29"/>
        <end position="45"/>
    </location>
</feature>
<dbReference type="RefSeq" id="WP_192909622.1">
    <property type="nucleotide sequence ID" value="NZ_BJFL01000021.1"/>
</dbReference>
<evidence type="ECO:0000313" key="3">
    <source>
        <dbReference type="Proteomes" id="UP000298860"/>
    </source>
</evidence>
<keyword evidence="3" id="KW-1185">Reference proteome</keyword>
<accession>A0A4D4JCM4</accession>
<organism evidence="2 3">
    <name type="scientific">Gandjariella thermophila</name>
    <dbReference type="NCBI Taxonomy" id="1931992"/>
    <lineage>
        <taxon>Bacteria</taxon>
        <taxon>Bacillati</taxon>
        <taxon>Actinomycetota</taxon>
        <taxon>Actinomycetes</taxon>
        <taxon>Pseudonocardiales</taxon>
        <taxon>Pseudonocardiaceae</taxon>
        <taxon>Gandjariella</taxon>
    </lineage>
</organism>